<sequence length="145" mass="15745">MKETDGTVWFRSGIRLPKGSLQLLLPRMVSPPVGCKQIPPSLFTRTENLDELVSSVIQRLGGITISALNFCMKTMMAINYARSAGLKVLRLHVEYHDSSDVMKKPQLETATVGRAGRIALGSGIFAGAVVLTSIGVLVYLKRSKA</sequence>
<feature type="transmembrane region" description="Helical" evidence="1">
    <location>
        <begin position="118"/>
        <end position="140"/>
    </location>
</feature>
<accession>A0A8S0UTB8</accession>
<gene>
    <name evidence="2" type="ORF">OLEA9_A076628</name>
</gene>
<dbReference type="EMBL" id="CACTIH010009031">
    <property type="protein sequence ID" value="CAA3019887.1"/>
    <property type="molecule type" value="Genomic_DNA"/>
</dbReference>
<name>A0A8S0UTB8_OLEEU</name>
<reference evidence="2 3" key="1">
    <citation type="submission" date="2019-12" db="EMBL/GenBank/DDBJ databases">
        <authorList>
            <person name="Alioto T."/>
            <person name="Alioto T."/>
            <person name="Gomez Garrido J."/>
        </authorList>
    </citation>
    <scope>NUCLEOTIDE SEQUENCE [LARGE SCALE GENOMIC DNA]</scope>
</reference>
<keyword evidence="3" id="KW-1185">Reference proteome</keyword>
<evidence type="ECO:0000313" key="2">
    <source>
        <dbReference type="EMBL" id="CAA3019887.1"/>
    </source>
</evidence>
<evidence type="ECO:0000256" key="1">
    <source>
        <dbReference type="SAM" id="Phobius"/>
    </source>
</evidence>
<keyword evidence="1" id="KW-1133">Transmembrane helix</keyword>
<proteinExistence type="predicted"/>
<dbReference type="Gramene" id="OE9A076628T1">
    <property type="protein sequence ID" value="OE9A076628C1"/>
    <property type="gene ID" value="OE9A076628"/>
</dbReference>
<organism evidence="2 3">
    <name type="scientific">Olea europaea subsp. europaea</name>
    <dbReference type="NCBI Taxonomy" id="158383"/>
    <lineage>
        <taxon>Eukaryota</taxon>
        <taxon>Viridiplantae</taxon>
        <taxon>Streptophyta</taxon>
        <taxon>Embryophyta</taxon>
        <taxon>Tracheophyta</taxon>
        <taxon>Spermatophyta</taxon>
        <taxon>Magnoliopsida</taxon>
        <taxon>eudicotyledons</taxon>
        <taxon>Gunneridae</taxon>
        <taxon>Pentapetalae</taxon>
        <taxon>asterids</taxon>
        <taxon>lamiids</taxon>
        <taxon>Lamiales</taxon>
        <taxon>Oleaceae</taxon>
        <taxon>Oleeae</taxon>
        <taxon>Olea</taxon>
    </lineage>
</organism>
<protein>
    <submittedName>
        <fullName evidence="2">Uncharacterized protein</fullName>
    </submittedName>
</protein>
<evidence type="ECO:0000313" key="3">
    <source>
        <dbReference type="Proteomes" id="UP000594638"/>
    </source>
</evidence>
<comment type="caution">
    <text evidence="2">The sequence shown here is derived from an EMBL/GenBank/DDBJ whole genome shotgun (WGS) entry which is preliminary data.</text>
</comment>
<dbReference type="AlphaFoldDB" id="A0A8S0UTB8"/>
<keyword evidence="1" id="KW-0812">Transmembrane</keyword>
<keyword evidence="1" id="KW-0472">Membrane</keyword>
<dbReference type="Proteomes" id="UP000594638">
    <property type="component" value="Unassembled WGS sequence"/>
</dbReference>